<dbReference type="AlphaFoldDB" id="A0A6N7YG86"/>
<evidence type="ECO:0000313" key="3">
    <source>
        <dbReference type="Proteomes" id="UP000433359"/>
    </source>
</evidence>
<organism evidence="2 3">
    <name type="scientific">Anaerobutyricum soehngenii</name>
    <dbReference type="NCBI Taxonomy" id="105843"/>
    <lineage>
        <taxon>Bacteria</taxon>
        <taxon>Bacillati</taxon>
        <taxon>Bacillota</taxon>
        <taxon>Clostridia</taxon>
        <taxon>Lachnospirales</taxon>
        <taxon>Lachnospiraceae</taxon>
        <taxon>Anaerobutyricum</taxon>
    </lineage>
</organism>
<sequence>MEKKWDELYEQTHQESETASIQSQPVALVSEKEYEYGADAFEIYMKENKGKIKLEMKEVAVQKNEKAR</sequence>
<proteinExistence type="predicted"/>
<evidence type="ECO:0000313" key="2">
    <source>
        <dbReference type="EMBL" id="MSU83403.1"/>
    </source>
</evidence>
<dbReference type="EMBL" id="VULP01000044">
    <property type="protein sequence ID" value="MSU83403.1"/>
    <property type="molecule type" value="Genomic_DNA"/>
</dbReference>
<dbReference type="Proteomes" id="UP000433359">
    <property type="component" value="Unassembled WGS sequence"/>
</dbReference>
<reference evidence="2 3" key="1">
    <citation type="submission" date="2019-08" db="EMBL/GenBank/DDBJ databases">
        <title>In-depth cultivation of the pig gut microbiome towards novel bacterial diversity and tailored functional studies.</title>
        <authorList>
            <person name="Wylensek D."/>
            <person name="Hitch T.C.A."/>
            <person name="Clavel T."/>
        </authorList>
    </citation>
    <scope>NUCLEOTIDE SEQUENCE [LARGE SCALE GENOMIC DNA]</scope>
    <source>
        <strain evidence="2 3">BSM-383-APC-4H</strain>
    </source>
</reference>
<feature type="region of interest" description="Disordered" evidence="1">
    <location>
        <begin position="1"/>
        <end position="24"/>
    </location>
</feature>
<gene>
    <name evidence="2" type="ORF">FYJ25_13965</name>
</gene>
<comment type="caution">
    <text evidence="2">The sequence shown here is derived from an EMBL/GenBank/DDBJ whole genome shotgun (WGS) entry which is preliminary data.</text>
</comment>
<name>A0A6N7YG86_9FIRM</name>
<accession>A0A6N7YG86</accession>
<protein>
    <submittedName>
        <fullName evidence="2">Uncharacterized protein</fullName>
    </submittedName>
</protein>
<dbReference type="RefSeq" id="WP_154581548.1">
    <property type="nucleotide sequence ID" value="NZ_VULP01000044.1"/>
</dbReference>
<feature type="compositionally biased region" description="Basic and acidic residues" evidence="1">
    <location>
        <begin position="1"/>
        <end position="16"/>
    </location>
</feature>
<evidence type="ECO:0000256" key="1">
    <source>
        <dbReference type="SAM" id="MobiDB-lite"/>
    </source>
</evidence>